<dbReference type="PANTHER" id="PTHR43574">
    <property type="entry name" value="EPIMERASE-RELATED"/>
    <property type="match status" value="1"/>
</dbReference>
<organism evidence="4 5">
    <name type="scientific">Rotaria magnacalcarata</name>
    <dbReference type="NCBI Taxonomy" id="392030"/>
    <lineage>
        <taxon>Eukaryota</taxon>
        <taxon>Metazoa</taxon>
        <taxon>Spiralia</taxon>
        <taxon>Gnathifera</taxon>
        <taxon>Rotifera</taxon>
        <taxon>Eurotatoria</taxon>
        <taxon>Bdelloidea</taxon>
        <taxon>Philodinida</taxon>
        <taxon>Philodinidae</taxon>
        <taxon>Rotaria</taxon>
    </lineage>
</organism>
<dbReference type="Gene3D" id="3.40.50.720">
    <property type="entry name" value="NAD(P)-binding Rossmann-like Domain"/>
    <property type="match status" value="1"/>
</dbReference>
<dbReference type="AlphaFoldDB" id="A0A8S2W0B7"/>
<feature type="non-terminal residue" evidence="4">
    <location>
        <position position="91"/>
    </location>
</feature>
<keyword evidence="2" id="KW-0520">NAD</keyword>
<feature type="non-terminal residue" evidence="4">
    <location>
        <position position="1"/>
    </location>
</feature>
<evidence type="ECO:0000256" key="2">
    <source>
        <dbReference type="ARBA" id="ARBA00023027"/>
    </source>
</evidence>
<feature type="domain" description="NAD-dependent epimerase/dehydratase" evidence="3">
    <location>
        <begin position="3"/>
        <end position="89"/>
    </location>
</feature>
<evidence type="ECO:0000259" key="3">
    <source>
        <dbReference type="Pfam" id="PF01370"/>
    </source>
</evidence>
<dbReference type="Proteomes" id="UP000681720">
    <property type="component" value="Unassembled WGS sequence"/>
</dbReference>
<protein>
    <recommendedName>
        <fullName evidence="3">NAD-dependent epimerase/dehydratase domain-containing protein</fullName>
    </recommendedName>
</protein>
<evidence type="ECO:0000256" key="1">
    <source>
        <dbReference type="ARBA" id="ARBA00007637"/>
    </source>
</evidence>
<gene>
    <name evidence="4" type="ORF">GIL414_LOCUS31295</name>
</gene>
<comment type="similarity">
    <text evidence="1">Belongs to the NAD(P)-dependent epimerase/dehydratase family.</text>
</comment>
<reference evidence="4" key="1">
    <citation type="submission" date="2021-02" db="EMBL/GenBank/DDBJ databases">
        <authorList>
            <person name="Nowell W R."/>
        </authorList>
    </citation>
    <scope>NUCLEOTIDE SEQUENCE</scope>
</reference>
<evidence type="ECO:0000313" key="4">
    <source>
        <dbReference type="EMBL" id="CAF4425557.1"/>
    </source>
</evidence>
<dbReference type="InterPro" id="IPR001509">
    <property type="entry name" value="Epimerase_deHydtase"/>
</dbReference>
<accession>A0A8S2W0B7</accession>
<evidence type="ECO:0000313" key="5">
    <source>
        <dbReference type="Proteomes" id="UP000681720"/>
    </source>
</evidence>
<dbReference type="Pfam" id="PF01370">
    <property type="entry name" value="Epimerase"/>
    <property type="match status" value="1"/>
</dbReference>
<sequence length="91" mass="9940">FQHIQALAGVRSSASQTGKYMETNYSGTQLLLDLAASHKVKQFVFASTSSVYGQTDKLPFVETDSCAEPLSPYAATKRAAEILAHVYHNMN</sequence>
<dbReference type="InterPro" id="IPR036291">
    <property type="entry name" value="NAD(P)-bd_dom_sf"/>
</dbReference>
<dbReference type="SUPFAM" id="SSF51735">
    <property type="entry name" value="NAD(P)-binding Rossmann-fold domains"/>
    <property type="match status" value="1"/>
</dbReference>
<comment type="caution">
    <text evidence="4">The sequence shown here is derived from an EMBL/GenBank/DDBJ whole genome shotgun (WGS) entry which is preliminary data.</text>
</comment>
<dbReference type="EMBL" id="CAJOBJ010062826">
    <property type="protein sequence ID" value="CAF4425557.1"/>
    <property type="molecule type" value="Genomic_DNA"/>
</dbReference>
<proteinExistence type="inferred from homology"/>
<name>A0A8S2W0B7_9BILA</name>